<evidence type="ECO:0000313" key="5">
    <source>
        <dbReference type="Proteomes" id="UP001244341"/>
    </source>
</evidence>
<reference evidence="4 5" key="1">
    <citation type="submission" date="2023-05" db="EMBL/GenBank/DDBJ databases">
        <title>A 100% complete, gapless, phased diploid assembly of the Scenedesmus obliquus UTEX 3031 genome.</title>
        <authorList>
            <person name="Biondi T.C."/>
            <person name="Hanschen E.R."/>
            <person name="Kwon T."/>
            <person name="Eng W."/>
            <person name="Kruse C.P.S."/>
            <person name="Koehler S.I."/>
            <person name="Kunde Y."/>
            <person name="Gleasner C.D."/>
            <person name="You Mak K.T."/>
            <person name="Polle J."/>
            <person name="Hovde B.T."/>
            <person name="Starkenburg S.R."/>
        </authorList>
    </citation>
    <scope>NUCLEOTIDE SEQUENCE [LARGE SCALE GENOMIC DNA]</scope>
    <source>
        <strain evidence="4 5">DOE0152z</strain>
    </source>
</reference>
<sequence>MCWQPSNRHELAVDCRQQAALIHSFVEKLVAEGTEVLYLTEAIDEAVVTNLAKFGDHDLVDVTKEGLDVGEDAGKKLEEANKQLAGLLVFLKESLSDRVEKATLTSRLLDSPCALVTSKFGWSANMERIMKAQSMGDSRAMEYMKGRKILEVNPEHEIVRGIKVLLDEDDKERARDLAELLYETSLLTSGFALEQPKDYASKVYTLMKIALGYDLAEEEAAAAAAPAAAAAAAAPASAAADSSSSEKQQQPKMESVEADVVVEGKGGDPDPWGKQ</sequence>
<dbReference type="Gene3D" id="3.40.50.11260">
    <property type="match status" value="1"/>
</dbReference>
<dbReference type="SUPFAM" id="SSF110942">
    <property type="entry name" value="HSP90 C-terminal domain"/>
    <property type="match status" value="1"/>
</dbReference>
<dbReference type="Pfam" id="PF00183">
    <property type="entry name" value="HSP90"/>
    <property type="match status" value="1"/>
</dbReference>
<accession>A0ABY8TNQ6</accession>
<comment type="similarity">
    <text evidence="1">Belongs to the heat shock protein 90 family.</text>
</comment>
<dbReference type="Gene3D" id="1.20.120.790">
    <property type="entry name" value="Heat shock protein 90, C-terminal domain"/>
    <property type="match status" value="1"/>
</dbReference>
<protein>
    <recommendedName>
        <fullName evidence="6">Heat shock protein 90</fullName>
    </recommendedName>
</protein>
<dbReference type="Proteomes" id="UP001244341">
    <property type="component" value="Chromosome 2b"/>
</dbReference>
<dbReference type="PANTHER" id="PTHR11528">
    <property type="entry name" value="HEAT SHOCK PROTEIN 90 FAMILY MEMBER"/>
    <property type="match status" value="1"/>
</dbReference>
<evidence type="ECO:0000313" key="4">
    <source>
        <dbReference type="EMBL" id="WIA10764.1"/>
    </source>
</evidence>
<feature type="compositionally biased region" description="Low complexity" evidence="3">
    <location>
        <begin position="233"/>
        <end position="246"/>
    </location>
</feature>
<gene>
    <name evidence="4" type="ORF">OEZ85_010933</name>
</gene>
<dbReference type="InterPro" id="IPR001404">
    <property type="entry name" value="Hsp90_fam"/>
</dbReference>
<evidence type="ECO:0000256" key="3">
    <source>
        <dbReference type="SAM" id="MobiDB-lite"/>
    </source>
</evidence>
<proteinExistence type="inferred from homology"/>
<evidence type="ECO:0000256" key="1">
    <source>
        <dbReference type="ARBA" id="ARBA00008239"/>
    </source>
</evidence>
<name>A0ABY8TNQ6_TETOB</name>
<dbReference type="InterPro" id="IPR037196">
    <property type="entry name" value="HSP90_C"/>
</dbReference>
<keyword evidence="5" id="KW-1185">Reference proteome</keyword>
<evidence type="ECO:0000256" key="2">
    <source>
        <dbReference type="ARBA" id="ARBA00023186"/>
    </source>
</evidence>
<organism evidence="4 5">
    <name type="scientific">Tetradesmus obliquus</name>
    <name type="common">Green alga</name>
    <name type="synonym">Acutodesmus obliquus</name>
    <dbReference type="NCBI Taxonomy" id="3088"/>
    <lineage>
        <taxon>Eukaryota</taxon>
        <taxon>Viridiplantae</taxon>
        <taxon>Chlorophyta</taxon>
        <taxon>core chlorophytes</taxon>
        <taxon>Chlorophyceae</taxon>
        <taxon>CS clade</taxon>
        <taxon>Sphaeropleales</taxon>
        <taxon>Scenedesmaceae</taxon>
        <taxon>Tetradesmus</taxon>
    </lineage>
</organism>
<feature type="compositionally biased region" description="Basic and acidic residues" evidence="3">
    <location>
        <begin position="265"/>
        <end position="275"/>
    </location>
</feature>
<evidence type="ECO:0008006" key="6">
    <source>
        <dbReference type="Google" id="ProtNLM"/>
    </source>
</evidence>
<feature type="region of interest" description="Disordered" evidence="3">
    <location>
        <begin position="233"/>
        <end position="275"/>
    </location>
</feature>
<dbReference type="EMBL" id="CP126209">
    <property type="protein sequence ID" value="WIA10764.1"/>
    <property type="molecule type" value="Genomic_DNA"/>
</dbReference>
<keyword evidence="2" id="KW-0143">Chaperone</keyword>